<reference evidence="2" key="1">
    <citation type="submission" date="2020-05" db="EMBL/GenBank/DDBJ databases">
        <title>Mycena genomes resolve the evolution of fungal bioluminescence.</title>
        <authorList>
            <person name="Tsai I.J."/>
        </authorList>
    </citation>
    <scope>NUCLEOTIDE SEQUENCE</scope>
    <source>
        <strain evidence="2">CCC161011</strain>
    </source>
</reference>
<protein>
    <submittedName>
        <fullName evidence="2">Uncharacterized protein</fullName>
    </submittedName>
</protein>
<organism evidence="2 3">
    <name type="scientific">Mycena venus</name>
    <dbReference type="NCBI Taxonomy" id="2733690"/>
    <lineage>
        <taxon>Eukaryota</taxon>
        <taxon>Fungi</taxon>
        <taxon>Dikarya</taxon>
        <taxon>Basidiomycota</taxon>
        <taxon>Agaricomycotina</taxon>
        <taxon>Agaricomycetes</taxon>
        <taxon>Agaricomycetidae</taxon>
        <taxon>Agaricales</taxon>
        <taxon>Marasmiineae</taxon>
        <taxon>Mycenaceae</taxon>
        <taxon>Mycena</taxon>
    </lineage>
</organism>
<name>A0A8H6YK75_9AGAR</name>
<keyword evidence="3" id="KW-1185">Reference proteome</keyword>
<evidence type="ECO:0000313" key="3">
    <source>
        <dbReference type="Proteomes" id="UP000620124"/>
    </source>
</evidence>
<proteinExistence type="predicted"/>
<evidence type="ECO:0000313" key="2">
    <source>
        <dbReference type="EMBL" id="KAF7360509.1"/>
    </source>
</evidence>
<evidence type="ECO:0000256" key="1">
    <source>
        <dbReference type="SAM" id="MobiDB-lite"/>
    </source>
</evidence>
<sequence length="139" mass="15191">MRTGNMLQAILNDRLQPVIVRRLARSGVQIFATNTSDREIPATPGIHKGLETSLPAEAAPSYVPEWDSQPDPAPGWSEPPLDSFFEQMQNTPAAFGLGVQASPASMGAATVPEFTFPELDSSGFILPNFDYFRSAEHWD</sequence>
<dbReference type="AlphaFoldDB" id="A0A8H6YK75"/>
<dbReference type="OrthoDB" id="3068597at2759"/>
<accession>A0A8H6YK75</accession>
<dbReference type="Proteomes" id="UP000620124">
    <property type="component" value="Unassembled WGS sequence"/>
</dbReference>
<dbReference type="EMBL" id="JACAZI010000005">
    <property type="protein sequence ID" value="KAF7360509.1"/>
    <property type="molecule type" value="Genomic_DNA"/>
</dbReference>
<feature type="region of interest" description="Disordered" evidence="1">
    <location>
        <begin position="61"/>
        <end position="83"/>
    </location>
</feature>
<comment type="caution">
    <text evidence="2">The sequence shown here is derived from an EMBL/GenBank/DDBJ whole genome shotgun (WGS) entry which is preliminary data.</text>
</comment>
<gene>
    <name evidence="2" type="ORF">MVEN_00781700</name>
</gene>